<accession>A0A0F8ZX91</accession>
<dbReference type="EMBL" id="LAZR01045575">
    <property type="protein sequence ID" value="KKK98542.1"/>
    <property type="molecule type" value="Genomic_DNA"/>
</dbReference>
<evidence type="ECO:0000313" key="1">
    <source>
        <dbReference type="EMBL" id="KKK98542.1"/>
    </source>
</evidence>
<organism evidence="1">
    <name type="scientific">marine sediment metagenome</name>
    <dbReference type="NCBI Taxonomy" id="412755"/>
    <lineage>
        <taxon>unclassified sequences</taxon>
        <taxon>metagenomes</taxon>
        <taxon>ecological metagenomes</taxon>
    </lineage>
</organism>
<reference evidence="1" key="1">
    <citation type="journal article" date="2015" name="Nature">
        <title>Complex archaea that bridge the gap between prokaryotes and eukaryotes.</title>
        <authorList>
            <person name="Spang A."/>
            <person name="Saw J.H."/>
            <person name="Jorgensen S.L."/>
            <person name="Zaremba-Niedzwiedzka K."/>
            <person name="Martijn J."/>
            <person name="Lind A.E."/>
            <person name="van Eijk R."/>
            <person name="Schleper C."/>
            <person name="Guy L."/>
            <person name="Ettema T.J."/>
        </authorList>
    </citation>
    <scope>NUCLEOTIDE SEQUENCE</scope>
</reference>
<proteinExistence type="predicted"/>
<dbReference type="AlphaFoldDB" id="A0A0F8ZX91"/>
<protein>
    <submittedName>
        <fullName evidence="1">Uncharacterized protein</fullName>
    </submittedName>
</protein>
<sequence length="73" mass="8074">MANYRFATILASKTISTAGTEVIDILEQDPISRIDFRIRLTGSGTAVIGHPALVITKVEMTSFILLQAKKRRQ</sequence>
<gene>
    <name evidence="1" type="ORF">LCGC14_2641690</name>
</gene>
<name>A0A0F8ZX91_9ZZZZ</name>
<comment type="caution">
    <text evidence="1">The sequence shown here is derived from an EMBL/GenBank/DDBJ whole genome shotgun (WGS) entry which is preliminary data.</text>
</comment>